<evidence type="ECO:0000313" key="3">
    <source>
        <dbReference type="Proteomes" id="UP001164705"/>
    </source>
</evidence>
<name>A0A9E8SDV7_9FLAO</name>
<dbReference type="EMBL" id="CP113088">
    <property type="protein sequence ID" value="WAC02838.1"/>
    <property type="molecule type" value="Genomic_DNA"/>
</dbReference>
<sequence length="263" mass="29291">MKNPTLSKLVMAVVLLSFFTGFAQENPVTNLLKSYIDASNELEDTKDVNSVLSLFDSSYKNNIAYVGLTGVVNKSTVDFDQFSNQLEENLKNQNYNFTMSVGEIIYESQKNRAGTISALINFESKIEGKIAEKGTILMNLVTALVQGEWKIILNNTVRVSEASDIGNCVCYLFSKGDSFFNAETYYPAGVEYNREYKSFRVSIKEGKRTIVNRANDDRTFDWADNGDLLDDGVIIGNAETSDKAVQVVLSHVYGETCTTINFS</sequence>
<dbReference type="Proteomes" id="UP001164705">
    <property type="component" value="Chromosome"/>
</dbReference>
<protein>
    <recommendedName>
        <fullName evidence="4">SnoaL-like domain-containing protein</fullName>
    </recommendedName>
</protein>
<dbReference type="AlphaFoldDB" id="A0A9E8SDV7"/>
<dbReference type="KEGG" id="lnu:N7U66_04170"/>
<evidence type="ECO:0000313" key="2">
    <source>
        <dbReference type="EMBL" id="WAC02838.1"/>
    </source>
</evidence>
<feature type="chain" id="PRO_5038891442" description="SnoaL-like domain-containing protein" evidence="1">
    <location>
        <begin position="24"/>
        <end position="263"/>
    </location>
</feature>
<proteinExistence type="predicted"/>
<gene>
    <name evidence="2" type="ORF">N7U66_04170</name>
</gene>
<reference evidence="2" key="1">
    <citation type="submission" date="2022-11" db="EMBL/GenBank/DDBJ databases">
        <title>Lacinutrix neustonica HL-RS19T sp. nov., isolated from the surface microlayer sample of brackish Lake Shihwa.</title>
        <authorList>
            <person name="Choi J.Y."/>
            <person name="Hwang C.Y."/>
        </authorList>
    </citation>
    <scope>NUCLEOTIDE SEQUENCE</scope>
    <source>
        <strain evidence="2">HL-RS19</strain>
    </source>
</reference>
<organism evidence="2 3">
    <name type="scientific">Lacinutrix neustonica</name>
    <dbReference type="NCBI Taxonomy" id="2980107"/>
    <lineage>
        <taxon>Bacteria</taxon>
        <taxon>Pseudomonadati</taxon>
        <taxon>Bacteroidota</taxon>
        <taxon>Flavobacteriia</taxon>
        <taxon>Flavobacteriales</taxon>
        <taxon>Flavobacteriaceae</taxon>
        <taxon>Lacinutrix</taxon>
    </lineage>
</organism>
<keyword evidence="3" id="KW-1185">Reference proteome</keyword>
<dbReference type="RefSeq" id="WP_267677438.1">
    <property type="nucleotide sequence ID" value="NZ_CP113088.1"/>
</dbReference>
<feature type="signal peptide" evidence="1">
    <location>
        <begin position="1"/>
        <end position="23"/>
    </location>
</feature>
<evidence type="ECO:0000256" key="1">
    <source>
        <dbReference type="SAM" id="SignalP"/>
    </source>
</evidence>
<accession>A0A9E8SDV7</accession>
<evidence type="ECO:0008006" key="4">
    <source>
        <dbReference type="Google" id="ProtNLM"/>
    </source>
</evidence>
<keyword evidence="1" id="KW-0732">Signal</keyword>